<dbReference type="InParanoid" id="A0A1J7JX39"/>
<dbReference type="AlphaFoldDB" id="A0A1J7JX39"/>
<dbReference type="OrthoDB" id="5239202at2759"/>
<evidence type="ECO:0000313" key="3">
    <source>
        <dbReference type="Proteomes" id="UP000182658"/>
    </source>
</evidence>
<evidence type="ECO:0008006" key="4">
    <source>
        <dbReference type="Google" id="ProtNLM"/>
    </source>
</evidence>
<proteinExistence type="predicted"/>
<dbReference type="EMBL" id="KV875093">
    <property type="protein sequence ID" value="OIW34640.1"/>
    <property type="molecule type" value="Genomic_DNA"/>
</dbReference>
<feature type="chain" id="PRO_5009645036" description="4Fe-4S ferredoxin-type domain-containing protein" evidence="1">
    <location>
        <begin position="18"/>
        <end position="54"/>
    </location>
</feature>
<keyword evidence="1" id="KW-0732">Signal</keyword>
<gene>
    <name evidence="2" type="ORF">CONLIGDRAFT_675609</name>
</gene>
<organism evidence="2 3">
    <name type="scientific">Coniochaeta ligniaria NRRL 30616</name>
    <dbReference type="NCBI Taxonomy" id="1408157"/>
    <lineage>
        <taxon>Eukaryota</taxon>
        <taxon>Fungi</taxon>
        <taxon>Dikarya</taxon>
        <taxon>Ascomycota</taxon>
        <taxon>Pezizomycotina</taxon>
        <taxon>Sordariomycetes</taxon>
        <taxon>Sordariomycetidae</taxon>
        <taxon>Coniochaetales</taxon>
        <taxon>Coniochaetaceae</taxon>
        <taxon>Coniochaeta</taxon>
    </lineage>
</organism>
<evidence type="ECO:0000313" key="2">
    <source>
        <dbReference type="EMBL" id="OIW34640.1"/>
    </source>
</evidence>
<accession>A0A1J7JX39</accession>
<sequence length="54" mass="5575">MKFTIALLSLLATVAMASPANVNNPLEARIDCSKCGCSSAESCTESIIMPNDAA</sequence>
<feature type="signal peptide" evidence="1">
    <location>
        <begin position="1"/>
        <end position="17"/>
    </location>
</feature>
<name>A0A1J7JX39_9PEZI</name>
<protein>
    <recommendedName>
        <fullName evidence="4">4Fe-4S ferredoxin-type domain-containing protein</fullName>
    </recommendedName>
</protein>
<dbReference type="Proteomes" id="UP000182658">
    <property type="component" value="Unassembled WGS sequence"/>
</dbReference>
<keyword evidence="3" id="KW-1185">Reference proteome</keyword>
<evidence type="ECO:0000256" key="1">
    <source>
        <dbReference type="SAM" id="SignalP"/>
    </source>
</evidence>
<reference evidence="2 3" key="1">
    <citation type="submission" date="2016-10" db="EMBL/GenBank/DDBJ databases">
        <title>Draft genome sequence of Coniochaeta ligniaria NRRL30616, a lignocellulolytic fungus for bioabatement of inhibitors in plant biomass hydrolysates.</title>
        <authorList>
            <consortium name="DOE Joint Genome Institute"/>
            <person name="Jimenez D.J."/>
            <person name="Hector R.E."/>
            <person name="Riley R."/>
            <person name="Sun H."/>
            <person name="Grigoriev I.V."/>
            <person name="Van Elsas J.D."/>
            <person name="Nichols N.N."/>
        </authorList>
    </citation>
    <scope>NUCLEOTIDE SEQUENCE [LARGE SCALE GENOMIC DNA]</scope>
    <source>
        <strain evidence="2 3">NRRL 30616</strain>
    </source>
</reference>